<evidence type="ECO:0000256" key="1">
    <source>
        <dbReference type="ARBA" id="ARBA00022505"/>
    </source>
</evidence>
<feature type="domain" description="Mop" evidence="3">
    <location>
        <begin position="2"/>
        <end position="67"/>
    </location>
</feature>
<proteinExistence type="predicted"/>
<name>A0A511J7S4_9CELL</name>
<dbReference type="Pfam" id="PF03459">
    <property type="entry name" value="TOBE"/>
    <property type="match status" value="1"/>
</dbReference>
<keyword evidence="5" id="KW-1185">Reference proteome</keyword>
<dbReference type="PROSITE" id="PS51866">
    <property type="entry name" value="MOP"/>
    <property type="match status" value="1"/>
</dbReference>
<gene>
    <name evidence="4" type="ORF">CCO02nite_07050</name>
</gene>
<dbReference type="Proteomes" id="UP000321720">
    <property type="component" value="Unassembled WGS sequence"/>
</dbReference>
<evidence type="ECO:0000256" key="2">
    <source>
        <dbReference type="PROSITE-ProRule" id="PRU01213"/>
    </source>
</evidence>
<reference evidence="4 5" key="1">
    <citation type="submission" date="2019-07" db="EMBL/GenBank/DDBJ databases">
        <title>Whole genome shotgun sequence of Cellulomonas composti NBRC 100758.</title>
        <authorList>
            <person name="Hosoyama A."/>
            <person name="Uohara A."/>
            <person name="Ohji S."/>
            <person name="Ichikawa N."/>
        </authorList>
    </citation>
    <scope>NUCLEOTIDE SEQUENCE [LARGE SCALE GENOMIC DNA]</scope>
    <source>
        <strain evidence="4 5">NBRC 100758</strain>
    </source>
</reference>
<organism evidence="4 5">
    <name type="scientific">Cellulomonas composti</name>
    <dbReference type="NCBI Taxonomy" id="266130"/>
    <lineage>
        <taxon>Bacteria</taxon>
        <taxon>Bacillati</taxon>
        <taxon>Actinomycetota</taxon>
        <taxon>Actinomycetes</taxon>
        <taxon>Micrococcales</taxon>
        <taxon>Cellulomonadaceae</taxon>
        <taxon>Cellulomonas</taxon>
    </lineage>
</organism>
<keyword evidence="1 2" id="KW-0500">Molybdenum</keyword>
<dbReference type="SUPFAM" id="SSF50331">
    <property type="entry name" value="MOP-like"/>
    <property type="match status" value="1"/>
</dbReference>
<dbReference type="NCBIfam" id="TIGR00638">
    <property type="entry name" value="Mop"/>
    <property type="match status" value="1"/>
</dbReference>
<dbReference type="Gene3D" id="2.40.50.100">
    <property type="match status" value="1"/>
</dbReference>
<dbReference type="InterPro" id="IPR005116">
    <property type="entry name" value="Transp-assoc_OB_typ1"/>
</dbReference>
<dbReference type="InterPro" id="IPR004606">
    <property type="entry name" value="Mop_domain"/>
</dbReference>
<protein>
    <submittedName>
        <fullName evidence="4">Molybdenum-pterin-binding protein</fullName>
    </submittedName>
</protein>
<evidence type="ECO:0000313" key="5">
    <source>
        <dbReference type="Proteomes" id="UP000321720"/>
    </source>
</evidence>
<dbReference type="InterPro" id="IPR008995">
    <property type="entry name" value="Mo/tungstate-bd_C_term_dom"/>
</dbReference>
<dbReference type="AlphaFoldDB" id="A0A511J7S4"/>
<comment type="caution">
    <text evidence="4">The sequence shown here is derived from an EMBL/GenBank/DDBJ whole genome shotgun (WGS) entry which is preliminary data.</text>
</comment>
<dbReference type="GO" id="GO:0015689">
    <property type="term" value="P:molybdate ion transport"/>
    <property type="evidence" value="ECO:0007669"/>
    <property type="project" value="InterPro"/>
</dbReference>
<dbReference type="RefSeq" id="WP_146841656.1">
    <property type="nucleotide sequence ID" value="NZ_BJWG01000002.1"/>
</dbReference>
<evidence type="ECO:0000259" key="3">
    <source>
        <dbReference type="PROSITE" id="PS51866"/>
    </source>
</evidence>
<dbReference type="EMBL" id="BJWG01000002">
    <property type="protein sequence ID" value="GEL94047.1"/>
    <property type="molecule type" value="Genomic_DNA"/>
</dbReference>
<accession>A0A511J7S4</accession>
<sequence>MQLSARNQLAGTVRSVQVGAVMAEVVVDIGGNDIVAAITAGSVASLGLAEGEKVVVVVKATEVMIGRE</sequence>
<evidence type="ECO:0000313" key="4">
    <source>
        <dbReference type="EMBL" id="GEL94047.1"/>
    </source>
</evidence>